<evidence type="ECO:0000256" key="3">
    <source>
        <dbReference type="ARBA" id="ARBA00022989"/>
    </source>
</evidence>
<feature type="domain" description="p-hydroxybenzoic acid efflux pump subunit AaeA-like beta-barrel" evidence="7">
    <location>
        <begin position="265"/>
        <end position="346"/>
    </location>
</feature>
<feature type="domain" description="Multidrug resistance protein MdtA-like barrel-sandwich hybrid" evidence="6">
    <location>
        <begin position="67"/>
        <end position="260"/>
    </location>
</feature>
<sequence length="361" mass="40149">MSDQPKENNVRTKFKLLQPKKPSKKGFLIFILVVLALLSPFAYQKIVYSLTHQSTDDAYIEGTYIYISPQISGKIVAVNVERYQEVKKGQVIAEIETSDYTNALNLNEAALNKAKATINELESSEKQAEAALQQAMDNYSSAEAQAELAQKERVRYEDLYKQNAVSADVYDTYLTKEKTAVAAMKAAQKAVTRAKAALDTIRAQKVTALYAIKEAKANLDQALINVKRTKIYAPEDGYIAKKFAEVGNYAVPGQTLFILVKKNDLWVTANFKETQLDKMRVGQKVDIYVDAYPGIKFEGHVESFQPGTGAVFSLLPPENATGNFVKVVQRVPVRIAIDSPYDPKHPLYPGLSVNPYVDTGF</sequence>
<feature type="coiled-coil region" evidence="5">
    <location>
        <begin position="104"/>
        <end position="159"/>
    </location>
</feature>
<dbReference type="GO" id="GO:0016020">
    <property type="term" value="C:membrane"/>
    <property type="evidence" value="ECO:0007669"/>
    <property type="project" value="UniProtKB-SubCell"/>
</dbReference>
<dbReference type="PANTHER" id="PTHR30386:SF26">
    <property type="entry name" value="TRANSPORT PROTEIN COMB"/>
    <property type="match status" value="1"/>
</dbReference>
<evidence type="ECO:0000256" key="4">
    <source>
        <dbReference type="ARBA" id="ARBA00023136"/>
    </source>
</evidence>
<organism evidence="8 9">
    <name type="scientific">Thermodesulfobium acidiphilum</name>
    <dbReference type="NCBI Taxonomy" id="1794699"/>
    <lineage>
        <taxon>Bacteria</taxon>
        <taxon>Pseudomonadati</taxon>
        <taxon>Thermodesulfobiota</taxon>
        <taxon>Thermodesulfobiia</taxon>
        <taxon>Thermodesulfobiales</taxon>
        <taxon>Thermodesulfobiaceae</taxon>
        <taxon>Thermodesulfobium</taxon>
    </lineage>
</organism>
<evidence type="ECO:0000256" key="1">
    <source>
        <dbReference type="ARBA" id="ARBA00004167"/>
    </source>
</evidence>
<dbReference type="Gene3D" id="2.40.30.170">
    <property type="match status" value="1"/>
</dbReference>
<dbReference type="InterPro" id="IPR058634">
    <property type="entry name" value="AaeA-lik-b-barrel"/>
</dbReference>
<evidence type="ECO:0000259" key="7">
    <source>
        <dbReference type="Pfam" id="PF25963"/>
    </source>
</evidence>
<dbReference type="PANTHER" id="PTHR30386">
    <property type="entry name" value="MEMBRANE FUSION SUBUNIT OF EMRAB-TOLC MULTIDRUG EFFLUX PUMP"/>
    <property type="match status" value="1"/>
</dbReference>
<comment type="subcellular location">
    <subcellularLocation>
        <location evidence="1">Membrane</location>
        <topology evidence="1">Single-pass membrane protein</topology>
    </subcellularLocation>
</comment>
<evidence type="ECO:0000256" key="2">
    <source>
        <dbReference type="ARBA" id="ARBA00022692"/>
    </source>
</evidence>
<keyword evidence="4" id="KW-0472">Membrane</keyword>
<dbReference type="Gene3D" id="1.10.287.470">
    <property type="entry name" value="Helix hairpin bin"/>
    <property type="match status" value="2"/>
</dbReference>
<reference evidence="8 9" key="1">
    <citation type="submission" date="2017-04" db="EMBL/GenBank/DDBJ databases">
        <title>Genomic insights into metabolism of Thermodesulfobium acidiphilum.</title>
        <authorList>
            <person name="Toshchakov S.V."/>
            <person name="Frolov E.N."/>
            <person name="Kublanov I.V."/>
            <person name="Samarov N.I."/>
            <person name="Novikov A."/>
            <person name="Lebedinsky A.V."/>
            <person name="Bonch-Osmolovskaya E.A."/>
            <person name="Chernyh N.A."/>
        </authorList>
    </citation>
    <scope>NUCLEOTIDE SEQUENCE [LARGE SCALE GENOMIC DNA]</scope>
    <source>
        <strain evidence="8 9">3127-1</strain>
    </source>
</reference>
<keyword evidence="3" id="KW-1133">Transmembrane helix</keyword>
<dbReference type="Proteomes" id="UP000244792">
    <property type="component" value="Chromosome"/>
</dbReference>
<dbReference type="Pfam" id="PF25917">
    <property type="entry name" value="BSH_RND"/>
    <property type="match status" value="1"/>
</dbReference>
<dbReference type="EMBL" id="CP020921">
    <property type="protein sequence ID" value="AWB11076.1"/>
    <property type="molecule type" value="Genomic_DNA"/>
</dbReference>
<evidence type="ECO:0000313" key="8">
    <source>
        <dbReference type="EMBL" id="AWB11076.1"/>
    </source>
</evidence>
<dbReference type="KEGG" id="taci:TDSAC_1740"/>
<evidence type="ECO:0000259" key="6">
    <source>
        <dbReference type="Pfam" id="PF25917"/>
    </source>
</evidence>
<dbReference type="OrthoDB" id="9811754at2"/>
<dbReference type="InterPro" id="IPR058625">
    <property type="entry name" value="MdtA-like_BSH"/>
</dbReference>
<keyword evidence="2" id="KW-0812">Transmembrane</keyword>
<dbReference type="Gene3D" id="2.40.50.100">
    <property type="match status" value="1"/>
</dbReference>
<evidence type="ECO:0000313" key="9">
    <source>
        <dbReference type="Proteomes" id="UP000244792"/>
    </source>
</evidence>
<protein>
    <submittedName>
        <fullName evidence="8">Membrane fusion protein, multidrug efflux system</fullName>
    </submittedName>
</protein>
<keyword evidence="5" id="KW-0175">Coiled coil</keyword>
<dbReference type="Pfam" id="PF25963">
    <property type="entry name" value="Beta-barrel_AAEA"/>
    <property type="match status" value="1"/>
</dbReference>
<gene>
    <name evidence="8" type="ORF">TDSAC_1740</name>
</gene>
<evidence type="ECO:0000256" key="5">
    <source>
        <dbReference type="SAM" id="Coils"/>
    </source>
</evidence>
<dbReference type="InterPro" id="IPR050739">
    <property type="entry name" value="MFP"/>
</dbReference>
<dbReference type="AlphaFoldDB" id="A0A2R4W306"/>
<dbReference type="RefSeq" id="WP_108310121.1">
    <property type="nucleotide sequence ID" value="NZ_CP020921.1"/>
</dbReference>
<dbReference type="GO" id="GO:0055085">
    <property type="term" value="P:transmembrane transport"/>
    <property type="evidence" value="ECO:0007669"/>
    <property type="project" value="InterPro"/>
</dbReference>
<proteinExistence type="predicted"/>
<keyword evidence="9" id="KW-1185">Reference proteome</keyword>
<name>A0A2R4W306_THEAF</name>
<dbReference type="SUPFAM" id="SSF111369">
    <property type="entry name" value="HlyD-like secretion proteins"/>
    <property type="match status" value="2"/>
</dbReference>
<accession>A0A2R4W306</accession>